<keyword evidence="1" id="KW-0479">Metal-binding</keyword>
<dbReference type="InterPro" id="IPR036397">
    <property type="entry name" value="RNaseH_sf"/>
</dbReference>
<dbReference type="PROSITE" id="PS50215">
    <property type="entry name" value="ADAM_MEPRO"/>
    <property type="match status" value="1"/>
</dbReference>
<keyword evidence="1" id="KW-0862">Zinc</keyword>
<keyword evidence="8" id="KW-1185">Reference proteome</keyword>
<reference evidence="7 8" key="2">
    <citation type="journal article" date="2022" name="Mol. Biol. Evol.">
        <title>Comparative Genomics Reveals Insights into the Divergent Evolution of Astigmatic Mites and Household Pest Adaptations.</title>
        <authorList>
            <person name="Xiong Q."/>
            <person name="Wan A.T."/>
            <person name="Liu X."/>
            <person name="Fung C.S."/>
            <person name="Xiao X."/>
            <person name="Malainual N."/>
            <person name="Hou J."/>
            <person name="Wang L."/>
            <person name="Wang M."/>
            <person name="Yang K.Y."/>
            <person name="Cui Y."/>
            <person name="Leung E.L."/>
            <person name="Nong W."/>
            <person name="Shin S.K."/>
            <person name="Au S.W."/>
            <person name="Jeong K.Y."/>
            <person name="Chew F.T."/>
            <person name="Hui J.H."/>
            <person name="Leung T.F."/>
            <person name="Tungtrongchitr A."/>
            <person name="Zhong N."/>
            <person name="Liu Z."/>
            <person name="Tsui S.K."/>
        </authorList>
    </citation>
    <scope>NUCLEOTIDE SEQUENCE [LARGE SCALE GENOMIC DNA]</scope>
    <source>
        <strain evidence="7">Derp</strain>
    </source>
</reference>
<evidence type="ECO:0000313" key="8">
    <source>
        <dbReference type="Proteomes" id="UP000887458"/>
    </source>
</evidence>
<feature type="region of interest" description="Disordered" evidence="3">
    <location>
        <begin position="259"/>
        <end position="327"/>
    </location>
</feature>
<dbReference type="EMBL" id="NJHN03000032">
    <property type="protein sequence ID" value="KAH9423394.1"/>
    <property type="molecule type" value="Genomic_DNA"/>
</dbReference>
<dbReference type="Pfam" id="PF02171">
    <property type="entry name" value="Piwi"/>
    <property type="match status" value="1"/>
</dbReference>
<dbReference type="Gene3D" id="3.40.390.10">
    <property type="entry name" value="Collagenase (Catalytic Domain)"/>
    <property type="match status" value="1"/>
</dbReference>
<dbReference type="PROSITE" id="PS50821">
    <property type="entry name" value="PAZ"/>
    <property type="match status" value="1"/>
</dbReference>
<evidence type="ECO:0000256" key="3">
    <source>
        <dbReference type="SAM" id="MobiDB-lite"/>
    </source>
</evidence>
<feature type="compositionally biased region" description="Polar residues" evidence="3">
    <location>
        <begin position="276"/>
        <end position="313"/>
    </location>
</feature>
<evidence type="ECO:0000256" key="2">
    <source>
        <dbReference type="RuleBase" id="RU361178"/>
    </source>
</evidence>
<dbReference type="InterPro" id="IPR024079">
    <property type="entry name" value="MetalloPept_cat_dom_sf"/>
</dbReference>
<dbReference type="SUPFAM" id="SSF55486">
    <property type="entry name" value="Metalloproteases ('zincins'), catalytic domain"/>
    <property type="match status" value="1"/>
</dbReference>
<dbReference type="Gene3D" id="3.30.420.10">
    <property type="entry name" value="Ribonuclease H-like superfamily/Ribonuclease H"/>
    <property type="match status" value="1"/>
</dbReference>
<name>A0ABQ8JLB2_DERPT</name>
<dbReference type="InterPro" id="IPR012337">
    <property type="entry name" value="RNaseH-like_sf"/>
</dbReference>
<dbReference type="InterPro" id="IPR032474">
    <property type="entry name" value="Argonaute_N"/>
</dbReference>
<evidence type="ECO:0000259" key="5">
    <source>
        <dbReference type="PROSITE" id="PS50821"/>
    </source>
</evidence>
<proteinExistence type="inferred from homology"/>
<gene>
    <name evidence="7" type="primary">AGO3</name>
    <name evidence="7" type="ORF">DERP_003673</name>
</gene>
<dbReference type="Gene3D" id="3.40.50.2300">
    <property type="match status" value="1"/>
</dbReference>
<dbReference type="SMART" id="SM00949">
    <property type="entry name" value="PAZ"/>
    <property type="match status" value="1"/>
</dbReference>
<evidence type="ECO:0000259" key="4">
    <source>
        <dbReference type="PROSITE" id="PS50215"/>
    </source>
</evidence>
<dbReference type="SUPFAM" id="SSF101690">
    <property type="entry name" value="PAZ domain"/>
    <property type="match status" value="1"/>
</dbReference>
<dbReference type="PROSITE" id="PS50822">
    <property type="entry name" value="PIWI"/>
    <property type="match status" value="1"/>
</dbReference>
<feature type="domain" description="Piwi" evidence="6">
    <location>
        <begin position="871"/>
        <end position="1182"/>
    </location>
</feature>
<feature type="binding site" evidence="1">
    <location>
        <position position="133"/>
    </location>
    <ligand>
        <name>Zn(2+)</name>
        <dbReference type="ChEBI" id="CHEBI:29105"/>
        <note>catalytic</note>
    </ligand>
</feature>
<sequence length="1252" mass="145585">RFGHNKQRLFNFIYSITNSVSLSYNNLPMKHLARFYFTILDIQLISQTIRIDSDADGEQYRQSFRQYYYRNQTFQQQIYSAAILLTGYNFRFRRNKTDTQGLATVGHVACKRPHESFILVEARSYRTAFIMAHEIGHVLNMYHDEELQETSCNMNFIMSATTGPGKTQFSICSYYQLKEYFNVMDPTTEHCFRLKTDKFLARFPCDHSTSDDCKIDSQSLTVNVDEQCRMSLGETFRANILNTKLISICTKIQCTNNLDSTNRPKRNDDNDELRQQNRSTIIRNVSDRQQQQSSTEMTSLNSSFSTLLGQNSREGGGKKPYHHSSLPEFPVSKNYEIAVAKQPPVEQQGESKKLTGNYFKLSTRKILVYHYDVQFSQYSKDSKEKKSLIEITKSENEKLENLVKDKVGASGSGDQNIDSTTAEPKIDDREKIFLKRNSYRIIEQFVKENSKHFNLPYVYDGWANLYICHQLKIEDFINDIDYVAGCGGDRDGGGGGGCTRKVSQKMTKVQLNLVDKINLGMVDDYFQRKSTKLPTKIINIYNLVFHNILQDHFVHNHSRYFNMDNIIDDKQYPYLEFVFGFELSVRMSQIGLSLVINPRVGCLLTRKKRKLIDIIKLMQTEFPKKIDFNSINSLLKNITIYTEHGERKRYYNFHSLLPNGPESIFFEDGCGEKLSVFEYFSQRYHLHLDVQNPLILAKSKNDRNNNKKNYLPLELCYLGKLQFINPNKSSNDIQTAALKKSEFKPENFFHCIQNYIDRLIEIDSNLLNVFGLQIDNQPALFNGYQLEQPEFINSNPFRITESGSNENWALISFDKHINDRTLERFSYQLEMEANKMNIQLGYMEQKKIFDIHSIEEISPVFSELYRLNIRFCLVIIPDRNSHLDPQKIYGACSSVCTQDFSITLQCLNASRVRNPPRGYFTNLLFEINGKRGGQNQVISPNFLRQKLPNINFDKTMVIGLDVNHPGFREVVPISIAAAAGTYDPQLTQYISTARIQKLDRTEMIHHLDEMIKELLAHYYHHNDKQFPEHLIIFRDGVSEGQFDTVTKEEIPLIRKAIEEKITRKTGKQVSLTLIIVQKRHHTRFVTTEPYSINRSGRMTRNVPSGTIVDNTIVEPNFDIFYVNSHFSILGTSRPTKYFVSVNELNLSNAELQRLCFFVCFNCVRHKTPMSIPTPVMYADLCAYKSKIHIMYRLSTERTYNDDDILDIDFEFEDPLDSSNRSAESLEKERRQIQRFQQWVRIPDNSKDCLFFV</sequence>
<dbReference type="InterPro" id="IPR003165">
    <property type="entry name" value="Piwi"/>
</dbReference>
<comment type="similarity">
    <text evidence="2">Belongs to the argonaute family.</text>
</comment>
<dbReference type="Pfam" id="PF16486">
    <property type="entry name" value="ArgoN"/>
    <property type="match status" value="1"/>
</dbReference>
<feature type="domain" description="PAZ" evidence="5">
    <location>
        <begin position="610"/>
        <end position="720"/>
    </location>
</feature>
<organism evidence="7 8">
    <name type="scientific">Dermatophagoides pteronyssinus</name>
    <name type="common">European house dust mite</name>
    <dbReference type="NCBI Taxonomy" id="6956"/>
    <lineage>
        <taxon>Eukaryota</taxon>
        <taxon>Metazoa</taxon>
        <taxon>Ecdysozoa</taxon>
        <taxon>Arthropoda</taxon>
        <taxon>Chelicerata</taxon>
        <taxon>Arachnida</taxon>
        <taxon>Acari</taxon>
        <taxon>Acariformes</taxon>
        <taxon>Sarcoptiformes</taxon>
        <taxon>Astigmata</taxon>
        <taxon>Psoroptidia</taxon>
        <taxon>Analgoidea</taxon>
        <taxon>Pyroglyphidae</taxon>
        <taxon>Dermatophagoidinae</taxon>
        <taxon>Dermatophagoides</taxon>
    </lineage>
</organism>
<evidence type="ECO:0000313" key="7">
    <source>
        <dbReference type="EMBL" id="KAH9423394.1"/>
    </source>
</evidence>
<dbReference type="InterPro" id="IPR001590">
    <property type="entry name" value="Peptidase_M12B"/>
</dbReference>
<reference evidence="7 8" key="1">
    <citation type="journal article" date="2018" name="J. Allergy Clin. Immunol.">
        <title>High-quality assembly of Dermatophagoides pteronyssinus genome and transcriptome reveals a wide range of novel allergens.</title>
        <authorList>
            <person name="Liu X.Y."/>
            <person name="Yang K.Y."/>
            <person name="Wang M.Q."/>
            <person name="Kwok J.S."/>
            <person name="Zeng X."/>
            <person name="Yang Z."/>
            <person name="Xiao X.J."/>
            <person name="Lau C.P."/>
            <person name="Li Y."/>
            <person name="Huang Z.M."/>
            <person name="Ba J.G."/>
            <person name="Yim A.K."/>
            <person name="Ouyang C.Y."/>
            <person name="Ngai S.M."/>
            <person name="Chan T.F."/>
            <person name="Leung E.L."/>
            <person name="Liu L."/>
            <person name="Liu Z.G."/>
            <person name="Tsui S.K."/>
        </authorList>
    </citation>
    <scope>NUCLEOTIDE SEQUENCE [LARGE SCALE GENOMIC DNA]</scope>
    <source>
        <strain evidence="7">Derp</strain>
    </source>
</reference>
<dbReference type="SMART" id="SM00950">
    <property type="entry name" value="Piwi"/>
    <property type="match status" value="1"/>
</dbReference>
<feature type="binding site" evidence="1">
    <location>
        <position position="137"/>
    </location>
    <ligand>
        <name>Zn(2+)</name>
        <dbReference type="ChEBI" id="CHEBI:29105"/>
        <note>catalytic</note>
    </ligand>
</feature>
<dbReference type="Gene3D" id="2.170.260.10">
    <property type="entry name" value="paz domain"/>
    <property type="match status" value="1"/>
</dbReference>
<feature type="non-terminal residue" evidence="7">
    <location>
        <position position="1"/>
    </location>
</feature>
<feature type="compositionally biased region" description="Basic and acidic residues" evidence="3">
    <location>
        <begin position="265"/>
        <end position="275"/>
    </location>
</feature>
<dbReference type="Pfam" id="PF02170">
    <property type="entry name" value="PAZ"/>
    <property type="match status" value="1"/>
</dbReference>
<evidence type="ECO:0000256" key="1">
    <source>
        <dbReference type="PROSITE-ProRule" id="PRU00276"/>
    </source>
</evidence>
<comment type="caution">
    <text evidence="7">The sequence shown here is derived from an EMBL/GenBank/DDBJ whole genome shotgun (WGS) entry which is preliminary data.</text>
</comment>
<feature type="domain" description="Peptidase M12B" evidence="4">
    <location>
        <begin position="1"/>
        <end position="182"/>
    </location>
</feature>
<accession>A0ABQ8JLB2</accession>
<dbReference type="Proteomes" id="UP000887458">
    <property type="component" value="Unassembled WGS sequence"/>
</dbReference>
<dbReference type="Pfam" id="PF01421">
    <property type="entry name" value="Reprolysin"/>
    <property type="match status" value="1"/>
</dbReference>
<feature type="active site" evidence="1">
    <location>
        <position position="134"/>
    </location>
</feature>
<dbReference type="PANTHER" id="PTHR22891">
    <property type="entry name" value="EUKARYOTIC TRANSLATION INITIATION FACTOR 2C"/>
    <property type="match status" value="1"/>
</dbReference>
<dbReference type="InterPro" id="IPR036085">
    <property type="entry name" value="PAZ_dom_sf"/>
</dbReference>
<evidence type="ECO:0000259" key="6">
    <source>
        <dbReference type="PROSITE" id="PS50822"/>
    </source>
</evidence>
<dbReference type="InterPro" id="IPR003100">
    <property type="entry name" value="PAZ_dom"/>
</dbReference>
<protein>
    <submittedName>
        <fullName evidence="7">Protein argonaute-3</fullName>
    </submittedName>
</protein>
<dbReference type="SUPFAM" id="SSF53098">
    <property type="entry name" value="Ribonuclease H-like"/>
    <property type="match status" value="1"/>
</dbReference>
<comment type="caution">
    <text evidence="1">Lacks conserved residue(s) required for the propagation of feature annotation.</text>
</comment>
<feature type="binding site" evidence="1">
    <location>
        <position position="143"/>
    </location>
    <ligand>
        <name>Zn(2+)</name>
        <dbReference type="ChEBI" id="CHEBI:29105"/>
        <note>catalytic</note>
    </ligand>
</feature>